<dbReference type="PANTHER" id="PTHR37393">
    <property type="entry name" value="AT-RICH INTERACTIVE DOMAIN-CONTAINING PROTEIN 1A-LIKE"/>
    <property type="match status" value="1"/>
</dbReference>
<dbReference type="SUPFAM" id="SSF57850">
    <property type="entry name" value="RING/U-box"/>
    <property type="match status" value="1"/>
</dbReference>
<feature type="compositionally biased region" description="Low complexity" evidence="5">
    <location>
        <begin position="535"/>
        <end position="562"/>
    </location>
</feature>
<feature type="region of interest" description="Disordered" evidence="5">
    <location>
        <begin position="1287"/>
        <end position="1334"/>
    </location>
</feature>
<feature type="compositionally biased region" description="Low complexity" evidence="5">
    <location>
        <begin position="410"/>
        <end position="443"/>
    </location>
</feature>
<feature type="region of interest" description="Disordered" evidence="5">
    <location>
        <begin position="640"/>
        <end position="1024"/>
    </location>
</feature>
<sequence>MGFDNECIINIQSLAGEYFCPVCRTLVYPHEALQTQCTHLYCKPCLAYVVSSTQACPYDGYLVTEAGSKPLMESNKALAETIGKTTVHCLYHRSGCMWQGPLSDCTTHCSGCAFGNSPVVCNRCGIQIVHRQVQEHAQTCNVNGTNTQPQQGSETAQDPAVSGAAVSIDQTKTANQVAAPASQPQASHTATAPASAQNPNQPATANPVPQAMPANAVPTPEQWYQQQYQQYYQQYPGYDPYQQAYQQYYPYQQQPAQQFQQPPLQVQGQAQNQVQAQPQPQPQPLPQPQLQQQMQTPMQLQPQVQPQPVQPQAQNYPLTQAQGHSQPQPQTHSQAQPQIPSNGQPQPLYPQAVVVGSNQSQGQVNPPQQAHPGGQPHVPIQSQVQPLARGHMPPQPYSQAQPHPVQNHAQPHMQVPQYQQPHPQMHHPQLPQVHPHSQTQSQPQPHPQAHPHFQPHPQPQSQPINAQHPPVQSMGGHPSYPSQPHQQIQHAPPQQHPMQLQPSTGSLPPGQMPVQFPQPPPHMRPTQPPHMLPSQGQTPGIPPIQQHIHPHNQPGLPAHQRPAVPPVQQPMPQQYVQQPQVFAGQASGGQPHQAGPFAQQHSQSNVNMTSQPHVYSEQHLNQYMPPLGGAMVDRKGDQTFERRAEQQEDKSPSLKKSEPVANDFGPNFNEVKPETGMNDERKPGGGSEDDHRKDEALSKDAVSELHQVQGVPGDSVTVQRVKVESKDGVVDHSPGGKLSHNKAEDVGVATIDSVKQGEASVNFQGSSEVDNGSLSVPPGSSQGPLNGRDHVQQDRTFNQSQTTPQGQFGDVSGGFPSKGTDHSSHTALTDQGRSPHPPVPYAFSGQQQRPAAPSLLQSAPPTGQTLGQPPSHIRPPGHGYLPHGPPPGQPEHFQPPGPNQPGPFHPEYPMGGPPVPGSASTLGVAPNNFSNSRGYEAHSAGSHGQYNQGQIPQSSQARPSRMSQGEPLGPSLSSAPLPHGPDGQTVPRHPGPMENDMYQSQRPPHFDSRRPDTHFPGNLDRGPYGQPFGVESNSMRMNGAPLQGHDSASAPVYRDEKFRTPAGMHPDNFSMGPSRHLEQGEFMGALKQFPGPPHLGSEDSPKFANHSSRPLGGYGMDGPSRFLDKDPHGYGYDAGQRVDPGTGGPPSAFLPPYHSAGGLHPNESGGRPLPASMHDENRGRFDNSRQNPDYLAPMHGFGRHHMDRLPPGSPGNPSRSFGIPHSIDVDGREMERHPFGERFPMVPPGHMHRGEFDGPGKLRSGELSQMQRGEPFGLRNLSGHPHVGEPGFGSFQDYGRSGESNGPGGFSHQQPFGESFGAKSTRPHLGEPGFRSSYSRQGFPSDGGFYAGGSDSFDQLRKRKSFSMGWCRICKIDCESVEGLDIHGQTREHQRMAMDMVISIKQKSAKKQKTSNDHSAREEASKLRNAEIHARVAALLFKMVFRNWEFLWKLGLQHIRGSIVVVLKSQLIECRDADYLNHFDKSLRLVRRNAVSYGSGVPPRWPVWICHAIGLPAVKERLADVPVCLIRDCVFAYAFVHVSINTCVAANSQCIMAPGSWQHYGLVMQLDRNVDFILGLESQMLYLVKG</sequence>
<accession>A0A103XPY0</accession>
<feature type="non-terminal residue" evidence="7">
    <location>
        <position position="1586"/>
    </location>
</feature>
<name>A0A103XPY0_CYNCS</name>
<dbReference type="EMBL" id="LEKV01004536">
    <property type="protein sequence ID" value="KVH94670.1"/>
    <property type="molecule type" value="Genomic_DNA"/>
</dbReference>
<feature type="region of interest" description="Disordered" evidence="5">
    <location>
        <begin position="144"/>
        <end position="215"/>
    </location>
</feature>
<feature type="compositionally biased region" description="Low complexity" evidence="5">
    <location>
        <begin position="965"/>
        <end position="981"/>
    </location>
</feature>
<feature type="compositionally biased region" description="Polar residues" evidence="5">
    <location>
        <begin position="144"/>
        <end position="156"/>
    </location>
</feature>
<dbReference type="InterPro" id="IPR001841">
    <property type="entry name" value="Znf_RING"/>
</dbReference>
<gene>
    <name evidence="7" type="ORF">Ccrd_003264</name>
</gene>
<keyword evidence="3" id="KW-0862">Zinc</keyword>
<evidence type="ECO:0000256" key="1">
    <source>
        <dbReference type="ARBA" id="ARBA00022723"/>
    </source>
</evidence>
<proteinExistence type="predicted"/>
<feature type="compositionally biased region" description="Pro residues" evidence="5">
    <location>
        <begin position="444"/>
        <end position="460"/>
    </location>
</feature>
<feature type="compositionally biased region" description="Pro residues" evidence="5">
    <location>
        <begin position="883"/>
        <end position="916"/>
    </location>
</feature>
<feature type="compositionally biased region" description="Polar residues" evidence="5">
    <location>
        <begin position="794"/>
        <end position="806"/>
    </location>
</feature>
<keyword evidence="8" id="KW-1185">Reference proteome</keyword>
<dbReference type="SUPFAM" id="SSF49599">
    <property type="entry name" value="TRAF domain-like"/>
    <property type="match status" value="1"/>
</dbReference>
<feature type="compositionally biased region" description="Low complexity" evidence="5">
    <location>
        <begin position="178"/>
        <end position="211"/>
    </location>
</feature>
<protein>
    <submittedName>
        <fullName evidence="7">TRAF-like protein</fullName>
    </submittedName>
</protein>
<feature type="compositionally biased region" description="Basic and acidic residues" evidence="5">
    <location>
        <begin position="678"/>
        <end position="703"/>
    </location>
</feature>
<feature type="compositionally biased region" description="Low complexity" evidence="5">
    <location>
        <begin position="255"/>
        <end position="278"/>
    </location>
</feature>
<feature type="compositionally biased region" description="Low complexity" evidence="5">
    <location>
        <begin position="288"/>
        <end position="317"/>
    </location>
</feature>
<feature type="region of interest" description="Disordered" evidence="5">
    <location>
        <begin position="1136"/>
        <end position="1171"/>
    </location>
</feature>
<dbReference type="GO" id="GO:0008270">
    <property type="term" value="F:zinc ion binding"/>
    <property type="evidence" value="ECO:0007669"/>
    <property type="project" value="UniProtKB-KW"/>
</dbReference>
<organism evidence="7 8">
    <name type="scientific">Cynara cardunculus var. scolymus</name>
    <name type="common">Globe artichoke</name>
    <name type="synonym">Cynara scolymus</name>
    <dbReference type="NCBI Taxonomy" id="59895"/>
    <lineage>
        <taxon>Eukaryota</taxon>
        <taxon>Viridiplantae</taxon>
        <taxon>Streptophyta</taxon>
        <taxon>Embryophyta</taxon>
        <taxon>Tracheophyta</taxon>
        <taxon>Spermatophyta</taxon>
        <taxon>Magnoliopsida</taxon>
        <taxon>eudicotyledons</taxon>
        <taxon>Gunneridae</taxon>
        <taxon>Pentapetalae</taxon>
        <taxon>asterids</taxon>
        <taxon>campanulids</taxon>
        <taxon>Asterales</taxon>
        <taxon>Asteraceae</taxon>
        <taxon>Carduoideae</taxon>
        <taxon>Cardueae</taxon>
        <taxon>Carduinae</taxon>
        <taxon>Cynara</taxon>
    </lineage>
</organism>
<feature type="compositionally biased region" description="Low complexity" evidence="5">
    <location>
        <begin position="850"/>
        <end position="861"/>
    </location>
</feature>
<dbReference type="InterPro" id="IPR017907">
    <property type="entry name" value="Znf_RING_CS"/>
</dbReference>
<feature type="region of interest" description="Disordered" evidence="5">
    <location>
        <begin position="584"/>
        <end position="608"/>
    </location>
</feature>
<dbReference type="STRING" id="59895.A0A103XPY0"/>
<feature type="compositionally biased region" description="Low complexity" evidence="5">
    <location>
        <begin position="482"/>
        <end position="515"/>
    </location>
</feature>
<evidence type="ECO:0000256" key="3">
    <source>
        <dbReference type="ARBA" id="ARBA00022833"/>
    </source>
</evidence>
<evidence type="ECO:0000256" key="2">
    <source>
        <dbReference type="ARBA" id="ARBA00022771"/>
    </source>
</evidence>
<feature type="compositionally biased region" description="Pro residues" evidence="5">
    <location>
        <begin position="516"/>
        <end position="531"/>
    </location>
</feature>
<feature type="compositionally biased region" description="Basic and acidic residues" evidence="5">
    <location>
        <begin position="640"/>
        <end position="658"/>
    </location>
</feature>
<feature type="compositionally biased region" description="Polar residues" evidence="5">
    <location>
        <begin position="759"/>
        <end position="784"/>
    </location>
</feature>
<dbReference type="Gene3D" id="3.30.40.10">
    <property type="entry name" value="Zinc/RING finger domain, C3HC4 (zinc finger)"/>
    <property type="match status" value="1"/>
</dbReference>
<dbReference type="Gramene" id="KVH94670">
    <property type="protein sequence ID" value="KVH94670"/>
    <property type="gene ID" value="Ccrd_003264"/>
</dbReference>
<feature type="compositionally biased region" description="Low complexity" evidence="5">
    <location>
        <begin position="351"/>
        <end position="379"/>
    </location>
</feature>
<reference evidence="7 8" key="1">
    <citation type="journal article" date="2016" name="Sci. Rep.">
        <title>The genome sequence of the outbreeding globe artichoke constructed de novo incorporating a phase-aware low-pass sequencing strategy of F1 progeny.</title>
        <authorList>
            <person name="Scaglione D."/>
            <person name="Reyes-Chin-Wo S."/>
            <person name="Acquadro A."/>
            <person name="Froenicke L."/>
            <person name="Portis E."/>
            <person name="Beitel C."/>
            <person name="Tirone M."/>
            <person name="Mauro R."/>
            <person name="Lo Monaco A."/>
            <person name="Mauromicale G."/>
            <person name="Faccioli P."/>
            <person name="Cattivelli L."/>
            <person name="Rieseberg L."/>
            <person name="Michelmore R."/>
            <person name="Lanteri S."/>
        </authorList>
    </citation>
    <scope>NUCLEOTIDE SEQUENCE [LARGE SCALE GENOMIC DNA]</scope>
    <source>
        <strain evidence="7">2C</strain>
    </source>
</reference>
<dbReference type="OMA" id="FRMGEHP"/>
<dbReference type="Proteomes" id="UP000243975">
    <property type="component" value="Unassembled WGS sequence"/>
</dbReference>
<dbReference type="PROSITE" id="PS50089">
    <property type="entry name" value="ZF_RING_2"/>
    <property type="match status" value="1"/>
</dbReference>
<feature type="domain" description="RING-type" evidence="6">
    <location>
        <begin position="20"/>
        <end position="59"/>
    </location>
</feature>
<evidence type="ECO:0000256" key="5">
    <source>
        <dbReference type="SAM" id="MobiDB-lite"/>
    </source>
</evidence>
<dbReference type="PROSITE" id="PS00518">
    <property type="entry name" value="ZF_RING_1"/>
    <property type="match status" value="1"/>
</dbReference>
<feature type="compositionally biased region" description="Polar residues" evidence="5">
    <location>
        <begin position="942"/>
        <end position="963"/>
    </location>
</feature>
<feature type="compositionally biased region" description="Polar residues" evidence="5">
    <location>
        <begin position="599"/>
        <end position="608"/>
    </location>
</feature>
<feature type="region of interest" description="Disordered" evidence="5">
    <location>
        <begin position="255"/>
        <end position="562"/>
    </location>
</feature>
<keyword evidence="1" id="KW-0479">Metal-binding</keyword>
<comment type="caution">
    <text evidence="7">The sequence shown here is derived from an EMBL/GenBank/DDBJ whole genome shotgun (WGS) entry which is preliminary data.</text>
</comment>
<dbReference type="PANTHER" id="PTHR37393:SF1">
    <property type="entry name" value="AT-RICH INTERACTIVE DOMAIN-CONTAINING PROTEIN 1A-LIKE"/>
    <property type="match status" value="1"/>
</dbReference>
<evidence type="ECO:0000259" key="6">
    <source>
        <dbReference type="PROSITE" id="PS50089"/>
    </source>
</evidence>
<evidence type="ECO:0000256" key="4">
    <source>
        <dbReference type="PROSITE-ProRule" id="PRU00175"/>
    </source>
</evidence>
<dbReference type="InterPro" id="IPR013083">
    <property type="entry name" value="Znf_RING/FYVE/PHD"/>
</dbReference>
<feature type="compositionally biased region" description="Basic and acidic residues" evidence="5">
    <location>
        <begin position="721"/>
        <end position="730"/>
    </location>
</feature>
<feature type="compositionally biased region" description="Polar residues" evidence="5">
    <location>
        <begin position="318"/>
        <end position="345"/>
    </location>
</feature>
<feature type="compositionally biased region" description="Basic and acidic residues" evidence="5">
    <location>
        <begin position="1004"/>
        <end position="1013"/>
    </location>
</feature>
<evidence type="ECO:0000313" key="8">
    <source>
        <dbReference type="Proteomes" id="UP000243975"/>
    </source>
</evidence>
<keyword evidence="2 4" id="KW-0863">Zinc-finger</keyword>
<evidence type="ECO:0000313" key="7">
    <source>
        <dbReference type="EMBL" id="KVH94670.1"/>
    </source>
</evidence>